<name>A0A9C6TVL3_FRAOC</name>
<feature type="compositionally biased region" description="Low complexity" evidence="1">
    <location>
        <begin position="128"/>
        <end position="146"/>
    </location>
</feature>
<feature type="compositionally biased region" description="Basic and acidic residues" evidence="1">
    <location>
        <begin position="182"/>
        <end position="195"/>
    </location>
</feature>
<sequence length="560" mass="56678">MCPPRGLLTKQIGMPLHELFPVDCSHFPAQPRRRTSVLAARERPPSAVGPERTVKTGMRVRGTMQPTDADIVELSGRMTPGGPAGFRSPAMSRPQSADDERQARGRGPKAAEGVEEQPKDGAEEVEGAVEQAPEALEGEAAPVAEDVPAEEQTTLAVDEQDGELAKAGSRTSLRRSRSPSHISDRSSLRRQRSPDHSAVSEGGDTEQGQGRRGPRTGLYMGTDPCAVSASYRTSGASEQPQQDGVYSTDPCAVSDTYRPSDAFEHPKQDGVYSGTDPCAVSDKYRPSDAVEQPKQGGGYTGTDPCAVSAGYRSSAGSAYPGGLTVPGSVMHPVAEGVPEGAAEGGRRSCPVTPQADSMSERSAGRVSDGVGSVGGSRRELPGVAAHSPKKTSVAGVLASDPAAVPAARRSKVQDSSDAGSVAAAKEGGSAVADSTGKADPTTAADYPAGPGNEPAGPRTSADSPQGAPPEPGAGVAGGPQPGAEAQPTETSAQPWPPGISGQGSPACRSSGNIQAQGGPAPGAEGGSAPSTKSMGAKTVSAPPSSMSLSRGTGRRVAPCG</sequence>
<dbReference type="GeneID" id="113202234"/>
<protein>
    <submittedName>
        <fullName evidence="3">Collagen alpha-1(I) chain-like</fullName>
    </submittedName>
</protein>
<dbReference type="KEGG" id="foc:113202234"/>
<evidence type="ECO:0000313" key="3">
    <source>
        <dbReference type="RefSeq" id="XP_052123206.1"/>
    </source>
</evidence>
<feature type="compositionally biased region" description="Polar residues" evidence="1">
    <location>
        <begin position="541"/>
        <end position="550"/>
    </location>
</feature>
<feature type="compositionally biased region" description="Low complexity" evidence="1">
    <location>
        <begin position="332"/>
        <end position="341"/>
    </location>
</feature>
<reference evidence="3" key="1">
    <citation type="submission" date="2025-08" db="UniProtKB">
        <authorList>
            <consortium name="RefSeq"/>
        </authorList>
    </citation>
    <scope>IDENTIFICATION</scope>
    <source>
        <tissue evidence="3">Whole organism</tissue>
    </source>
</reference>
<dbReference type="AlphaFoldDB" id="A0A9C6TVL3"/>
<accession>A0A9C6TVL3</accession>
<proteinExistence type="predicted"/>
<feature type="compositionally biased region" description="Low complexity" evidence="1">
    <location>
        <begin position="306"/>
        <end position="322"/>
    </location>
</feature>
<gene>
    <name evidence="3" type="primary">LOC113202234</name>
</gene>
<dbReference type="Proteomes" id="UP000504606">
    <property type="component" value="Unplaced"/>
</dbReference>
<organism evidence="2 3">
    <name type="scientific">Frankliniella occidentalis</name>
    <name type="common">Western flower thrips</name>
    <name type="synonym">Euthrips occidentalis</name>
    <dbReference type="NCBI Taxonomy" id="133901"/>
    <lineage>
        <taxon>Eukaryota</taxon>
        <taxon>Metazoa</taxon>
        <taxon>Ecdysozoa</taxon>
        <taxon>Arthropoda</taxon>
        <taxon>Hexapoda</taxon>
        <taxon>Insecta</taxon>
        <taxon>Pterygota</taxon>
        <taxon>Neoptera</taxon>
        <taxon>Paraneoptera</taxon>
        <taxon>Thysanoptera</taxon>
        <taxon>Terebrantia</taxon>
        <taxon>Thripoidea</taxon>
        <taxon>Thripidae</taxon>
        <taxon>Frankliniella</taxon>
    </lineage>
</organism>
<feature type="region of interest" description="Disordered" evidence="1">
    <location>
        <begin position="75"/>
        <end position="560"/>
    </location>
</feature>
<evidence type="ECO:0000256" key="1">
    <source>
        <dbReference type="SAM" id="MobiDB-lite"/>
    </source>
</evidence>
<dbReference type="RefSeq" id="XP_052123206.1">
    <property type="nucleotide sequence ID" value="XM_052267246.1"/>
</dbReference>
<evidence type="ECO:0000313" key="2">
    <source>
        <dbReference type="Proteomes" id="UP000504606"/>
    </source>
</evidence>
<keyword evidence="2" id="KW-1185">Reference proteome</keyword>
<feature type="compositionally biased region" description="Polar residues" evidence="1">
    <location>
        <begin position="230"/>
        <end position="245"/>
    </location>
</feature>